<reference evidence="4" key="1">
    <citation type="submission" date="2016-09" db="EMBL/GenBank/DDBJ databases">
        <authorList>
            <person name="Jeantristanb JTB J.-T."/>
            <person name="Ricardo R."/>
        </authorList>
    </citation>
    <scope>NUCLEOTIDE SEQUENCE [LARGE SCALE GENOMIC DNA]</scope>
</reference>
<dbReference type="InterPro" id="IPR049942">
    <property type="entry name" value="DML1/Misato"/>
</dbReference>
<gene>
    <name evidence="3" type="ORF">BQ2448_5476</name>
</gene>
<sequence length="538" mass="59862">MSTPMTGPSLEVVLIARNDDHDAQGNPSTTDYTLRLALARGQSGSNIKTIAEAPPSAWPGAPSNLFHQDSKPEQINKTERIRSLSGFSPFGSDETDEFATWNMGRETMLSSRSLREGCEDDFRGFAEKSDHTEGFMITTPVSDAFSGLSATLLEILKDDFTKSSVFTTAMILNAYGWKREDTERSKKQRLLNLGFALQHLEEMSSLLLPIQPARSWKDNEPWTRFLRQDSFSGKIDRRAAYDQVLTTHLQSANTELRYITAFLFHCIPSFADVVCTPLNPQLTREPDGLNQTVAQLNWRGDNKICHLVGATPLLPAEHLAGDAGQKKLKDSMMDFSVLPVERDEESKSKARANSTPFAQYSVVRGYEFEQTQELGPILERAVLPLKEPLAQWVCLPPPYPILNSSLPIFRSLLPNGRPLIISAPLPTDPYSPAGLFGLPDPLFPTSDSYIVQPTSIPILTTLSTTPDAKYLLGHLVRDTRELIRVRDPVLKQFEEGEYSLGREGTVEMVERLETLLSGLSGDEEENDGEDGGRDEDEN</sequence>
<dbReference type="EMBL" id="FMSP01000002">
    <property type="protein sequence ID" value="SCV67865.1"/>
    <property type="molecule type" value="Genomic_DNA"/>
</dbReference>
<feature type="region of interest" description="Disordered" evidence="1">
    <location>
        <begin position="516"/>
        <end position="538"/>
    </location>
</feature>
<dbReference type="Gene3D" id="3.40.50.1440">
    <property type="entry name" value="Tubulin/FtsZ, GTPase domain"/>
    <property type="match status" value="1"/>
</dbReference>
<dbReference type="STRING" id="269621.A0A238F496"/>
<dbReference type="InterPro" id="IPR036525">
    <property type="entry name" value="Tubulin/FtsZ_GTPase_sf"/>
</dbReference>
<protein>
    <submittedName>
        <fullName evidence="3">BQ2448_5476 protein</fullName>
    </submittedName>
</protein>
<dbReference type="PANTHER" id="PTHR13391">
    <property type="entry name" value="MITOCHONDRIAL DISTRIBUTION REGULATOR MISATO"/>
    <property type="match status" value="1"/>
</dbReference>
<dbReference type="OrthoDB" id="271881at2759"/>
<dbReference type="PANTHER" id="PTHR13391:SF0">
    <property type="entry name" value="PROTEIN MISATO HOMOLOG 1"/>
    <property type="match status" value="1"/>
</dbReference>
<accession>A0A238F496</accession>
<dbReference type="InterPro" id="IPR029209">
    <property type="entry name" value="DML1/Misato_tubulin"/>
</dbReference>
<dbReference type="Proteomes" id="UP000198372">
    <property type="component" value="Unassembled WGS sequence"/>
</dbReference>
<evidence type="ECO:0000256" key="1">
    <source>
        <dbReference type="SAM" id="MobiDB-lite"/>
    </source>
</evidence>
<evidence type="ECO:0000313" key="4">
    <source>
        <dbReference type="Proteomes" id="UP000198372"/>
    </source>
</evidence>
<organism evidence="3 4">
    <name type="scientific">Microbotryum intermedium</name>
    <dbReference type="NCBI Taxonomy" id="269621"/>
    <lineage>
        <taxon>Eukaryota</taxon>
        <taxon>Fungi</taxon>
        <taxon>Dikarya</taxon>
        <taxon>Basidiomycota</taxon>
        <taxon>Pucciniomycotina</taxon>
        <taxon>Microbotryomycetes</taxon>
        <taxon>Microbotryales</taxon>
        <taxon>Microbotryaceae</taxon>
        <taxon>Microbotryum</taxon>
    </lineage>
</organism>
<proteinExistence type="predicted"/>
<dbReference type="Pfam" id="PF14881">
    <property type="entry name" value="Tubulin_3"/>
    <property type="match status" value="1"/>
</dbReference>
<evidence type="ECO:0000259" key="2">
    <source>
        <dbReference type="Pfam" id="PF14881"/>
    </source>
</evidence>
<dbReference type="AlphaFoldDB" id="A0A238F496"/>
<name>A0A238F496_9BASI</name>
<feature type="domain" description="DML1/Misato tubulin" evidence="2">
    <location>
        <begin position="94"/>
        <end position="222"/>
    </location>
</feature>
<feature type="compositionally biased region" description="Acidic residues" evidence="1">
    <location>
        <begin position="521"/>
        <end position="538"/>
    </location>
</feature>
<dbReference type="GO" id="GO:0005739">
    <property type="term" value="C:mitochondrion"/>
    <property type="evidence" value="ECO:0007669"/>
    <property type="project" value="TreeGrafter"/>
</dbReference>
<dbReference type="GO" id="GO:0007005">
    <property type="term" value="P:mitochondrion organization"/>
    <property type="evidence" value="ECO:0007669"/>
    <property type="project" value="InterPro"/>
</dbReference>
<dbReference type="SUPFAM" id="SSF52490">
    <property type="entry name" value="Tubulin nucleotide-binding domain-like"/>
    <property type="match status" value="1"/>
</dbReference>
<evidence type="ECO:0000313" key="3">
    <source>
        <dbReference type="EMBL" id="SCV67865.1"/>
    </source>
</evidence>
<keyword evidence="4" id="KW-1185">Reference proteome</keyword>